<sequence length="94" mass="10930">MSFIEFPEVTFFADFDKSEFSDDHENRLCFHVQLRVFGLFEKIKLSPVGRLITHVISYQTDSRVYGSADCKLKQISVHSFELDFFSRGKILNAC</sequence>
<evidence type="ECO:0000313" key="2">
    <source>
        <dbReference type="Proteomes" id="UP000076858"/>
    </source>
</evidence>
<keyword evidence="2" id="KW-1185">Reference proteome</keyword>
<name>A0A162NJS6_9CRUS</name>
<proteinExistence type="predicted"/>
<dbReference type="EMBL" id="LRGB01000568">
    <property type="protein sequence ID" value="KZS18051.1"/>
    <property type="molecule type" value="Genomic_DNA"/>
</dbReference>
<dbReference type="AlphaFoldDB" id="A0A162NJS6"/>
<dbReference type="Proteomes" id="UP000076858">
    <property type="component" value="Unassembled WGS sequence"/>
</dbReference>
<protein>
    <submittedName>
        <fullName evidence="1">Uncharacterized protein</fullName>
    </submittedName>
</protein>
<gene>
    <name evidence="1" type="ORF">APZ42_016072</name>
</gene>
<reference evidence="1 2" key="1">
    <citation type="submission" date="2016-03" db="EMBL/GenBank/DDBJ databases">
        <title>EvidentialGene: Evidence-directed Construction of Genes on Genomes.</title>
        <authorList>
            <person name="Gilbert D.G."/>
            <person name="Choi J.-H."/>
            <person name="Mockaitis K."/>
            <person name="Colbourne J."/>
            <person name="Pfrender M."/>
        </authorList>
    </citation>
    <scope>NUCLEOTIDE SEQUENCE [LARGE SCALE GENOMIC DNA]</scope>
    <source>
        <strain evidence="1 2">Xinb3</strain>
        <tissue evidence="1">Complete organism</tissue>
    </source>
</reference>
<organism evidence="1 2">
    <name type="scientific">Daphnia magna</name>
    <dbReference type="NCBI Taxonomy" id="35525"/>
    <lineage>
        <taxon>Eukaryota</taxon>
        <taxon>Metazoa</taxon>
        <taxon>Ecdysozoa</taxon>
        <taxon>Arthropoda</taxon>
        <taxon>Crustacea</taxon>
        <taxon>Branchiopoda</taxon>
        <taxon>Diplostraca</taxon>
        <taxon>Cladocera</taxon>
        <taxon>Anomopoda</taxon>
        <taxon>Daphniidae</taxon>
        <taxon>Daphnia</taxon>
    </lineage>
</organism>
<comment type="caution">
    <text evidence="1">The sequence shown here is derived from an EMBL/GenBank/DDBJ whole genome shotgun (WGS) entry which is preliminary data.</text>
</comment>
<evidence type="ECO:0000313" key="1">
    <source>
        <dbReference type="EMBL" id="KZS18051.1"/>
    </source>
</evidence>
<accession>A0A162NJS6</accession>